<protein>
    <submittedName>
        <fullName evidence="1">Uncharacterized protein</fullName>
    </submittedName>
</protein>
<comment type="caution">
    <text evidence="1">The sequence shown here is derived from an EMBL/GenBank/DDBJ whole genome shotgun (WGS) entry which is preliminary data.</text>
</comment>
<keyword evidence="2" id="KW-1185">Reference proteome</keyword>
<name>A0A926DIK6_9FIRM</name>
<proteinExistence type="predicted"/>
<dbReference type="EMBL" id="JACRSS010000003">
    <property type="protein sequence ID" value="MBC8538861.1"/>
    <property type="molecule type" value="Genomic_DNA"/>
</dbReference>
<gene>
    <name evidence="1" type="ORF">H8693_07925</name>
</gene>
<accession>A0A926DIK6</accession>
<reference evidence="1" key="1">
    <citation type="submission" date="2020-08" db="EMBL/GenBank/DDBJ databases">
        <title>Genome public.</title>
        <authorList>
            <person name="Liu C."/>
            <person name="Sun Q."/>
        </authorList>
    </citation>
    <scope>NUCLEOTIDE SEQUENCE</scope>
    <source>
        <strain evidence="1">NSJ-63</strain>
    </source>
</reference>
<organism evidence="1 2">
    <name type="scientific">Guopingia tenuis</name>
    <dbReference type="NCBI Taxonomy" id="2763656"/>
    <lineage>
        <taxon>Bacteria</taxon>
        <taxon>Bacillati</taxon>
        <taxon>Bacillota</taxon>
        <taxon>Clostridia</taxon>
        <taxon>Christensenellales</taxon>
        <taxon>Christensenellaceae</taxon>
        <taxon>Guopingia</taxon>
    </lineage>
</organism>
<dbReference type="Proteomes" id="UP000617951">
    <property type="component" value="Unassembled WGS sequence"/>
</dbReference>
<evidence type="ECO:0000313" key="2">
    <source>
        <dbReference type="Proteomes" id="UP000617951"/>
    </source>
</evidence>
<dbReference type="RefSeq" id="WP_249280532.1">
    <property type="nucleotide sequence ID" value="NZ_JACRSS010000003.1"/>
</dbReference>
<dbReference type="AlphaFoldDB" id="A0A926DIK6"/>
<sequence length="204" mass="23601">MNCETAEEGDQQMEIFYRLFLPPDFMKKEVNESVVFAMLKAAKNLQVSRRGIPPEPDFIADGEGIEVTFAAGREASRDFIRQTCDGRFDPGASKAGEIGRIKSALSRKAEKFYSTRRTSLAILCMLELFDWAAGESREREKFFRWIRREYIDAGIFHTVYLLLPSLNQEWFVYDLRREERRRLLILNYLQAPYYTVVNKGGTGG</sequence>
<evidence type="ECO:0000313" key="1">
    <source>
        <dbReference type="EMBL" id="MBC8538861.1"/>
    </source>
</evidence>